<reference evidence="3" key="2">
    <citation type="submission" date="2020-09" db="EMBL/GenBank/DDBJ databases">
        <authorList>
            <person name="Sun Q."/>
            <person name="Ohkuma M."/>
        </authorList>
    </citation>
    <scope>NUCLEOTIDE SEQUENCE</scope>
    <source>
        <strain evidence="3">JCM 4714</strain>
    </source>
</reference>
<dbReference type="Proteomes" id="UP000655443">
    <property type="component" value="Unassembled WGS sequence"/>
</dbReference>
<evidence type="ECO:0000313" key="4">
    <source>
        <dbReference type="Proteomes" id="UP000655443"/>
    </source>
</evidence>
<proteinExistence type="predicted"/>
<feature type="compositionally biased region" description="Polar residues" evidence="1">
    <location>
        <begin position="108"/>
        <end position="117"/>
    </location>
</feature>
<dbReference type="GO" id="GO:0003676">
    <property type="term" value="F:nucleic acid binding"/>
    <property type="evidence" value="ECO:0007669"/>
    <property type="project" value="InterPro"/>
</dbReference>
<dbReference type="EMBL" id="BMVG01000020">
    <property type="protein sequence ID" value="GHE09687.1"/>
    <property type="molecule type" value="Genomic_DNA"/>
</dbReference>
<comment type="caution">
    <text evidence="3">The sequence shown here is derived from an EMBL/GenBank/DDBJ whole genome shotgun (WGS) entry which is preliminary data.</text>
</comment>
<dbReference type="InterPro" id="IPR036397">
    <property type="entry name" value="RNaseH_sf"/>
</dbReference>
<keyword evidence="4" id="KW-1185">Reference proteome</keyword>
<dbReference type="Gene3D" id="3.30.420.10">
    <property type="entry name" value="Ribonuclease H-like superfamily/Ribonuclease H"/>
    <property type="match status" value="1"/>
</dbReference>
<feature type="region of interest" description="Disordered" evidence="1">
    <location>
        <begin position="94"/>
        <end position="117"/>
    </location>
</feature>
<evidence type="ECO:0000256" key="1">
    <source>
        <dbReference type="SAM" id="MobiDB-lite"/>
    </source>
</evidence>
<dbReference type="AlphaFoldDB" id="A0A918YMR8"/>
<sequence>MRDNVRLHLTKPLREFIETNADWLTVFHLPTYAPDLNPQEGIWSPVKRDIGYLTAADLSQITRAVKRKLKMLQYRPEAIDGCLAGTTLVLDARPGRPSGGGAGAVRAQSSWSDMVTG</sequence>
<reference evidence="3" key="1">
    <citation type="journal article" date="2014" name="Int. J. Syst. Evol. Microbiol.">
        <title>Complete genome sequence of Corynebacterium casei LMG S-19264T (=DSM 44701T), isolated from a smear-ripened cheese.</title>
        <authorList>
            <consortium name="US DOE Joint Genome Institute (JGI-PGF)"/>
            <person name="Walter F."/>
            <person name="Albersmeier A."/>
            <person name="Kalinowski J."/>
            <person name="Ruckert C."/>
        </authorList>
    </citation>
    <scope>NUCLEOTIDE SEQUENCE</scope>
    <source>
        <strain evidence="3">JCM 4714</strain>
    </source>
</reference>
<organism evidence="3 4">
    <name type="scientific">Streptomyces alanosinicus</name>
    <dbReference type="NCBI Taxonomy" id="68171"/>
    <lineage>
        <taxon>Bacteria</taxon>
        <taxon>Bacillati</taxon>
        <taxon>Actinomycetota</taxon>
        <taxon>Actinomycetes</taxon>
        <taxon>Kitasatosporales</taxon>
        <taxon>Streptomycetaceae</taxon>
        <taxon>Streptomyces</taxon>
    </lineage>
</organism>
<name>A0A918YMR8_9ACTN</name>
<evidence type="ECO:0000313" key="3">
    <source>
        <dbReference type="EMBL" id="GHE09687.1"/>
    </source>
</evidence>
<protein>
    <recommendedName>
        <fullName evidence="2">Tc1-like transposase DDE domain-containing protein</fullName>
    </recommendedName>
</protein>
<gene>
    <name evidence="3" type="ORF">GCM10010339_62910</name>
</gene>
<accession>A0A918YMR8</accession>
<feature type="domain" description="Tc1-like transposase DDE" evidence="2">
    <location>
        <begin position="3"/>
        <end position="58"/>
    </location>
</feature>
<evidence type="ECO:0000259" key="2">
    <source>
        <dbReference type="Pfam" id="PF13358"/>
    </source>
</evidence>
<dbReference type="Pfam" id="PF13358">
    <property type="entry name" value="DDE_3"/>
    <property type="match status" value="1"/>
</dbReference>
<dbReference type="InterPro" id="IPR038717">
    <property type="entry name" value="Tc1-like_DDE_dom"/>
</dbReference>